<keyword evidence="3" id="KW-0862">Zinc</keyword>
<evidence type="ECO:0000256" key="3">
    <source>
        <dbReference type="ARBA" id="ARBA00022833"/>
    </source>
</evidence>
<accession>A0ABP0V8Z4</accession>
<dbReference type="PANTHER" id="PTHR47177">
    <property type="entry name" value="F18C1.6 PROTEIN"/>
    <property type="match status" value="1"/>
</dbReference>
<gene>
    <name evidence="8" type="ORF">CSSPJE1EN1_LOCUS26273</name>
</gene>
<keyword evidence="9" id="KW-1185">Reference proteome</keyword>
<feature type="compositionally biased region" description="Polar residues" evidence="5">
    <location>
        <begin position="487"/>
        <end position="496"/>
    </location>
</feature>
<feature type="region of interest" description="Disordered" evidence="5">
    <location>
        <begin position="269"/>
        <end position="331"/>
    </location>
</feature>
<feature type="domain" description="RING-type" evidence="7">
    <location>
        <begin position="94"/>
        <end position="134"/>
    </location>
</feature>
<evidence type="ECO:0000313" key="8">
    <source>
        <dbReference type="EMBL" id="CAK9250895.1"/>
    </source>
</evidence>
<dbReference type="PROSITE" id="PS50089">
    <property type="entry name" value="ZF_RING_2"/>
    <property type="match status" value="1"/>
</dbReference>
<dbReference type="SMART" id="SM00249">
    <property type="entry name" value="PHD"/>
    <property type="match status" value="1"/>
</dbReference>
<evidence type="ECO:0000259" key="6">
    <source>
        <dbReference type="PROSITE" id="PS50016"/>
    </source>
</evidence>
<evidence type="ECO:0000256" key="2">
    <source>
        <dbReference type="ARBA" id="ARBA00022771"/>
    </source>
</evidence>
<dbReference type="Pfam" id="PF00628">
    <property type="entry name" value="PHD"/>
    <property type="match status" value="1"/>
</dbReference>
<dbReference type="InterPro" id="IPR001965">
    <property type="entry name" value="Znf_PHD"/>
</dbReference>
<keyword evidence="2 4" id="KW-0863">Zinc-finger</keyword>
<dbReference type="InterPro" id="IPR013083">
    <property type="entry name" value="Znf_RING/FYVE/PHD"/>
</dbReference>
<sequence>MPHAKHVKRRRREELLSHSSGVLYYASDVEDEDDDDDDDDEGEEAVHVCKAKGKERVRDSDVRDVVDAGGYDVAGVSPAQEKVAGDRQQQQQICGICLTEGAVERGILDCCDHPFCFGCIMEWAKVESRCPMCKQRFVTIFRPSLPGVPRSRPRTFRIPHRDQVYEPSEEEILNLTDPYLQTVCYECQEAGDEGLLLLCDGCDAAAHTYCVGLGRMVPHGDWFCVECTGLNDPGMSSDEENEVEHLDASFGPLHTFLVTGVHPVRRRRQLQRGHRLPSSATPAPLFSHGGLQRTRRLPPAPSPSQEAQALMLSSAEANRSSGMEATPAGGARTLFQQRRLRQRINHMRSNWHRIRSGDVQFPSSRLASPPRAHITQSTHTETDRGTLQRFSGVTDSAPASEIAQAWTMMEQARALRGDRVTVAADPELGNRATKPRESTHGQASRPVTRAEGYLSAQRENQARDTNRRGESLGENAAEVASHHHGSTPRQNKNGQNGYYLREGSRQQVNTCTDAQIISSNAKESRVSRDTNERQNGIHASAGLQVSTCMTANEQQRSVVEQRSREEVREGDGHVHRNASSLARDRKDMKEEVLNMVKVELKPLYQLNHIDKRQYKKIACSATQMLLGTTGLEQQGRSGRALWGLTCAHVSSSSSSSNSLLLPGCCNRCIRRHVNKVVGSMVKKPMLSPSLQRKMNSKLEILLWPVGLLYRKDITLG</sequence>
<dbReference type="PROSITE" id="PS50016">
    <property type="entry name" value="ZF_PHD_2"/>
    <property type="match status" value="1"/>
</dbReference>
<feature type="region of interest" description="Disordered" evidence="5">
    <location>
        <begin position="421"/>
        <end position="497"/>
    </location>
</feature>
<feature type="region of interest" description="Disordered" evidence="5">
    <location>
        <begin position="554"/>
        <end position="578"/>
    </location>
</feature>
<feature type="compositionally biased region" description="Basic and acidic residues" evidence="5">
    <location>
        <begin position="460"/>
        <end position="471"/>
    </location>
</feature>
<dbReference type="SMART" id="SM00184">
    <property type="entry name" value="RING"/>
    <property type="match status" value="1"/>
</dbReference>
<dbReference type="InterPro" id="IPR058746">
    <property type="entry name" value="Znf_RING-type_Topors"/>
</dbReference>
<dbReference type="InterPro" id="IPR019787">
    <property type="entry name" value="Znf_PHD-finger"/>
</dbReference>
<evidence type="ECO:0000256" key="1">
    <source>
        <dbReference type="ARBA" id="ARBA00022723"/>
    </source>
</evidence>
<dbReference type="SUPFAM" id="SSF57903">
    <property type="entry name" value="FYVE/PHD zinc finger"/>
    <property type="match status" value="1"/>
</dbReference>
<evidence type="ECO:0008006" key="10">
    <source>
        <dbReference type="Google" id="ProtNLM"/>
    </source>
</evidence>
<feature type="compositionally biased region" description="Basic and acidic residues" evidence="5">
    <location>
        <begin position="559"/>
        <end position="574"/>
    </location>
</feature>
<feature type="region of interest" description="Disordered" evidence="5">
    <location>
        <begin position="26"/>
        <end position="45"/>
    </location>
</feature>
<keyword evidence="1" id="KW-0479">Metal-binding</keyword>
<dbReference type="Pfam" id="PF13639">
    <property type="entry name" value="zf-RING_2"/>
    <property type="match status" value="1"/>
</dbReference>
<name>A0ABP0V8Z4_9BRYO</name>
<dbReference type="EMBL" id="CAXAQS010000267">
    <property type="protein sequence ID" value="CAK9250895.1"/>
    <property type="molecule type" value="Genomic_DNA"/>
</dbReference>
<dbReference type="SUPFAM" id="SSF57850">
    <property type="entry name" value="RING/U-box"/>
    <property type="match status" value="1"/>
</dbReference>
<dbReference type="Gene3D" id="3.30.40.10">
    <property type="entry name" value="Zinc/RING finger domain, C3HC4 (zinc finger)"/>
    <property type="match status" value="2"/>
</dbReference>
<dbReference type="InterPro" id="IPR017907">
    <property type="entry name" value="Znf_RING_CS"/>
</dbReference>
<evidence type="ECO:0000313" key="9">
    <source>
        <dbReference type="Proteomes" id="UP001497444"/>
    </source>
</evidence>
<comment type="caution">
    <text evidence="8">The sequence shown here is derived from an EMBL/GenBank/DDBJ whole genome shotgun (WGS) entry which is preliminary data.</text>
</comment>
<dbReference type="PROSITE" id="PS00518">
    <property type="entry name" value="ZF_RING_1"/>
    <property type="match status" value="1"/>
</dbReference>
<dbReference type="InterPro" id="IPR001841">
    <property type="entry name" value="Znf_RING"/>
</dbReference>
<feature type="compositionally biased region" description="Acidic residues" evidence="5">
    <location>
        <begin position="28"/>
        <end position="43"/>
    </location>
</feature>
<dbReference type="InterPro" id="IPR011011">
    <property type="entry name" value="Znf_FYVE_PHD"/>
</dbReference>
<reference evidence="8" key="1">
    <citation type="submission" date="2024-02" db="EMBL/GenBank/DDBJ databases">
        <authorList>
            <consortium name="ELIXIR-Norway"/>
            <consortium name="Elixir Norway"/>
        </authorList>
    </citation>
    <scope>NUCLEOTIDE SEQUENCE</scope>
</reference>
<evidence type="ECO:0000256" key="5">
    <source>
        <dbReference type="SAM" id="MobiDB-lite"/>
    </source>
</evidence>
<protein>
    <recommendedName>
        <fullName evidence="10">PHD and RING finger domain-containing protein 1</fullName>
    </recommendedName>
</protein>
<feature type="region of interest" description="Disordered" evidence="5">
    <location>
        <begin position="360"/>
        <end position="386"/>
    </location>
</feature>
<dbReference type="CDD" id="cd16574">
    <property type="entry name" value="RING-HC_Topors"/>
    <property type="match status" value="1"/>
</dbReference>
<evidence type="ECO:0000259" key="7">
    <source>
        <dbReference type="PROSITE" id="PS50089"/>
    </source>
</evidence>
<organism evidence="8 9">
    <name type="scientific">Sphagnum jensenii</name>
    <dbReference type="NCBI Taxonomy" id="128206"/>
    <lineage>
        <taxon>Eukaryota</taxon>
        <taxon>Viridiplantae</taxon>
        <taxon>Streptophyta</taxon>
        <taxon>Embryophyta</taxon>
        <taxon>Bryophyta</taxon>
        <taxon>Sphagnophytina</taxon>
        <taxon>Sphagnopsida</taxon>
        <taxon>Sphagnales</taxon>
        <taxon>Sphagnaceae</taxon>
        <taxon>Sphagnum</taxon>
    </lineage>
</organism>
<dbReference type="Proteomes" id="UP001497444">
    <property type="component" value="Unassembled WGS sequence"/>
</dbReference>
<dbReference type="PANTHER" id="PTHR47177:SF3">
    <property type="entry name" value="F18C1.6 PROTEIN"/>
    <property type="match status" value="1"/>
</dbReference>
<feature type="domain" description="PHD-type" evidence="6">
    <location>
        <begin position="181"/>
        <end position="230"/>
    </location>
</feature>
<proteinExistence type="predicted"/>
<evidence type="ECO:0000256" key="4">
    <source>
        <dbReference type="PROSITE-ProRule" id="PRU00175"/>
    </source>
</evidence>